<gene>
    <name evidence="1" type="ORF">FHU34_114388</name>
</gene>
<dbReference type="Proteomes" id="UP000317685">
    <property type="component" value="Unassembled WGS sequence"/>
</dbReference>
<organism evidence="1 2">
    <name type="scientific">Micromonospora taraxaci</name>
    <dbReference type="NCBI Taxonomy" id="1316803"/>
    <lineage>
        <taxon>Bacteria</taxon>
        <taxon>Bacillati</taxon>
        <taxon>Actinomycetota</taxon>
        <taxon>Actinomycetes</taxon>
        <taxon>Micromonosporales</taxon>
        <taxon>Micromonosporaceae</taxon>
        <taxon>Micromonospora</taxon>
    </lineage>
</organism>
<dbReference type="AlphaFoldDB" id="A0A561W5A4"/>
<name>A0A561W5A4_9ACTN</name>
<proteinExistence type="predicted"/>
<protein>
    <submittedName>
        <fullName evidence="1">Uncharacterized protein</fullName>
    </submittedName>
</protein>
<dbReference type="RefSeq" id="WP_145783441.1">
    <property type="nucleotide sequence ID" value="NZ_VIWZ01000001.1"/>
</dbReference>
<sequence>MSLIWATRGRAWGFRFLLTGGFSDPLPEYEAAFADAGDAPETCHRAGGRVALRIADPLGRKDQSGRVIPHEFVVWGPQAAEIHSAADGLALVWPQVAEEFERVWETPRPPL</sequence>
<dbReference type="GeneID" id="300129874"/>
<accession>A0A561W5A4</accession>
<dbReference type="OrthoDB" id="3829418at2"/>
<dbReference type="EMBL" id="VIWZ01000001">
    <property type="protein sequence ID" value="TWG19013.1"/>
    <property type="molecule type" value="Genomic_DNA"/>
</dbReference>
<evidence type="ECO:0000313" key="1">
    <source>
        <dbReference type="EMBL" id="TWG19013.1"/>
    </source>
</evidence>
<keyword evidence="2" id="KW-1185">Reference proteome</keyword>
<comment type="caution">
    <text evidence="1">The sequence shown here is derived from an EMBL/GenBank/DDBJ whole genome shotgun (WGS) entry which is preliminary data.</text>
</comment>
<reference evidence="1 2" key="1">
    <citation type="submission" date="2019-06" db="EMBL/GenBank/DDBJ databases">
        <title>Sequencing the genomes of 1000 actinobacteria strains.</title>
        <authorList>
            <person name="Klenk H.-P."/>
        </authorList>
    </citation>
    <scope>NUCLEOTIDE SEQUENCE [LARGE SCALE GENOMIC DNA]</scope>
    <source>
        <strain evidence="1 2">DSM 45885</strain>
    </source>
</reference>
<evidence type="ECO:0000313" key="2">
    <source>
        <dbReference type="Proteomes" id="UP000317685"/>
    </source>
</evidence>